<proteinExistence type="inferred from homology"/>
<evidence type="ECO:0000256" key="2">
    <source>
        <dbReference type="ARBA" id="ARBA00022729"/>
    </source>
</evidence>
<evidence type="ECO:0000313" key="8">
    <source>
        <dbReference type="EMBL" id="MCD1655888.1"/>
    </source>
</evidence>
<accession>A0AAE3JJU0</accession>
<comment type="similarity">
    <text evidence="1 7">Belongs to the glycosyl hydrolase 43 family.</text>
</comment>
<evidence type="ECO:0000256" key="1">
    <source>
        <dbReference type="ARBA" id="ARBA00009865"/>
    </source>
</evidence>
<dbReference type="SUPFAM" id="SSF75005">
    <property type="entry name" value="Arabinanase/levansucrase/invertase"/>
    <property type="match status" value="1"/>
</dbReference>
<evidence type="ECO:0000256" key="4">
    <source>
        <dbReference type="ARBA" id="ARBA00023295"/>
    </source>
</evidence>
<dbReference type="InterPro" id="IPR006710">
    <property type="entry name" value="Glyco_hydro_43"/>
</dbReference>
<evidence type="ECO:0000256" key="3">
    <source>
        <dbReference type="ARBA" id="ARBA00022801"/>
    </source>
</evidence>
<protein>
    <submittedName>
        <fullName evidence="8">Glycoside hydrolase family 43 protein</fullName>
    </submittedName>
</protein>
<dbReference type="EMBL" id="JAINWA010000003">
    <property type="protein sequence ID" value="MCD1655888.1"/>
    <property type="molecule type" value="Genomic_DNA"/>
</dbReference>
<feature type="site" description="Important for catalytic activity, responsible for pKa modulation of the active site Glu and correct orientation of both the proton donor and substrate" evidence="6">
    <location>
        <position position="132"/>
    </location>
</feature>
<dbReference type="PANTHER" id="PTHR43817">
    <property type="entry name" value="GLYCOSYL HYDROLASE"/>
    <property type="match status" value="1"/>
</dbReference>
<dbReference type="AlphaFoldDB" id="A0AAE3JJU0"/>
<feature type="active site" description="Proton donor" evidence="5">
    <location>
        <position position="183"/>
    </location>
</feature>
<evidence type="ECO:0000256" key="6">
    <source>
        <dbReference type="PIRSR" id="PIRSR606710-2"/>
    </source>
</evidence>
<dbReference type="GO" id="GO:0004553">
    <property type="term" value="F:hydrolase activity, hydrolyzing O-glycosyl compounds"/>
    <property type="evidence" value="ECO:0007669"/>
    <property type="project" value="InterPro"/>
</dbReference>
<keyword evidence="2" id="KW-0732">Signal</keyword>
<dbReference type="RefSeq" id="WP_230757872.1">
    <property type="nucleotide sequence ID" value="NZ_JAINWA010000003.1"/>
</dbReference>
<sequence length="313" mass="36111">MVENFADTEPLVLQRADPQIYKHTDGYYYLIASVPEYDRIEIRRAWTLDCLKHAAPCVVWRKHAEGPMSWHIWAPELHWIDGVWYIYFAAGQAGDPWYIRNWVLANSSPDPFRGEWKEKGQVVSEWDSFSLDLTSFEHRGQRYAVWAQKSKERTENSSIYIAKMSTPYTLELPQTRISRPELEWECVGFKVNEGPAFLTHGDKVFITYSASATDSNYCMGLLWAPADADLTDAASWTKLDKPVFVTNPEAGIYGPGHNSFTKSFDDKTDVLVYHARPYPDVELPLYDPNRHTRVRAIEWDAEGFPVFQKGKTQ</sequence>
<keyword evidence="4 7" id="KW-0326">Glycosidase</keyword>
<comment type="caution">
    <text evidence="8">The sequence shown here is derived from an EMBL/GenBank/DDBJ whole genome shotgun (WGS) entry which is preliminary data.</text>
</comment>
<dbReference type="Proteomes" id="UP001198163">
    <property type="component" value="Unassembled WGS sequence"/>
</dbReference>
<gene>
    <name evidence="8" type="ORF">K7J14_14410</name>
</gene>
<organism evidence="8 9">
    <name type="scientific">Teretinema zuelzerae</name>
    <dbReference type="NCBI Taxonomy" id="156"/>
    <lineage>
        <taxon>Bacteria</taxon>
        <taxon>Pseudomonadati</taxon>
        <taxon>Spirochaetota</taxon>
        <taxon>Spirochaetia</taxon>
        <taxon>Spirochaetales</taxon>
        <taxon>Treponemataceae</taxon>
        <taxon>Teretinema</taxon>
    </lineage>
</organism>
<dbReference type="Pfam" id="PF04616">
    <property type="entry name" value="Glyco_hydro_43"/>
    <property type="match status" value="1"/>
</dbReference>
<feature type="active site" description="Proton acceptor" evidence="5">
    <location>
        <position position="17"/>
    </location>
</feature>
<dbReference type="PANTHER" id="PTHR43817:SF1">
    <property type="entry name" value="HYDROLASE, FAMILY 43, PUTATIVE (AFU_ORTHOLOGUE AFUA_3G01660)-RELATED"/>
    <property type="match status" value="1"/>
</dbReference>
<dbReference type="InterPro" id="IPR023296">
    <property type="entry name" value="Glyco_hydro_beta-prop_sf"/>
</dbReference>
<dbReference type="Gene3D" id="2.115.10.20">
    <property type="entry name" value="Glycosyl hydrolase domain, family 43"/>
    <property type="match status" value="1"/>
</dbReference>
<reference evidence="8" key="1">
    <citation type="submission" date="2021-08" db="EMBL/GenBank/DDBJ databases">
        <title>Comparative analyses of Brucepasteria parasyntrophica and Teretinema zuelzerae.</title>
        <authorList>
            <person name="Song Y."/>
            <person name="Brune A."/>
        </authorList>
    </citation>
    <scope>NUCLEOTIDE SEQUENCE</scope>
    <source>
        <strain evidence="8">DSM 1903</strain>
    </source>
</reference>
<dbReference type="CDD" id="cd18817">
    <property type="entry name" value="GH43f_LbAraf43-like"/>
    <property type="match status" value="1"/>
</dbReference>
<evidence type="ECO:0000256" key="7">
    <source>
        <dbReference type="RuleBase" id="RU361187"/>
    </source>
</evidence>
<dbReference type="PIRSF" id="PIRSF025414">
    <property type="entry name" value="Alpha-L-arabinofuranosidase"/>
    <property type="match status" value="1"/>
</dbReference>
<evidence type="ECO:0000313" key="9">
    <source>
        <dbReference type="Proteomes" id="UP001198163"/>
    </source>
</evidence>
<evidence type="ECO:0000256" key="5">
    <source>
        <dbReference type="PIRSR" id="PIRSR606710-1"/>
    </source>
</evidence>
<keyword evidence="3 7" id="KW-0378">Hydrolase</keyword>
<keyword evidence="9" id="KW-1185">Reference proteome</keyword>
<dbReference type="InterPro" id="IPR016828">
    <property type="entry name" value="Alpha-L-arabinofuranosidase"/>
</dbReference>
<name>A0AAE3JJU0_9SPIR</name>
<dbReference type="GO" id="GO:0005975">
    <property type="term" value="P:carbohydrate metabolic process"/>
    <property type="evidence" value="ECO:0007669"/>
    <property type="project" value="InterPro"/>
</dbReference>